<organism evidence="1 2">
    <name type="scientific">Ganoderma sinense ZZ0214-1</name>
    <dbReference type="NCBI Taxonomy" id="1077348"/>
    <lineage>
        <taxon>Eukaryota</taxon>
        <taxon>Fungi</taxon>
        <taxon>Dikarya</taxon>
        <taxon>Basidiomycota</taxon>
        <taxon>Agaricomycotina</taxon>
        <taxon>Agaricomycetes</taxon>
        <taxon>Polyporales</taxon>
        <taxon>Polyporaceae</taxon>
        <taxon>Ganoderma</taxon>
    </lineage>
</organism>
<keyword evidence="2" id="KW-1185">Reference proteome</keyword>
<proteinExistence type="predicted"/>
<name>A0A2G8SA40_9APHY</name>
<dbReference type="AlphaFoldDB" id="A0A2G8SA40"/>
<comment type="caution">
    <text evidence="1">The sequence shown here is derived from an EMBL/GenBank/DDBJ whole genome shotgun (WGS) entry which is preliminary data.</text>
</comment>
<evidence type="ECO:0000313" key="1">
    <source>
        <dbReference type="EMBL" id="PIL30636.1"/>
    </source>
</evidence>
<evidence type="ECO:0000313" key="2">
    <source>
        <dbReference type="Proteomes" id="UP000230002"/>
    </source>
</evidence>
<sequence length="150" mass="16777">MSHVHATPLLTAEELEGMRPDVEAAARVGFRGDSADTAPAGFIHVMFIVEGMRFSLAAQCAVYRASHHPDDAPLSELMFEVCRDLSTFFMAFINGGIVIQPPAHPAAPPEAGRMVRVGRTWKFEREEGAWRSADREALPIIRLWTLFREW</sequence>
<dbReference type="EMBL" id="AYKW01000014">
    <property type="protein sequence ID" value="PIL30636.1"/>
    <property type="molecule type" value="Genomic_DNA"/>
</dbReference>
<dbReference type="Proteomes" id="UP000230002">
    <property type="component" value="Unassembled WGS sequence"/>
</dbReference>
<reference evidence="1 2" key="1">
    <citation type="journal article" date="2015" name="Sci. Rep.">
        <title>Chromosome-level genome map provides insights into diverse defense mechanisms in the medicinal fungus Ganoderma sinense.</title>
        <authorList>
            <person name="Zhu Y."/>
            <person name="Xu J."/>
            <person name="Sun C."/>
            <person name="Zhou S."/>
            <person name="Xu H."/>
            <person name="Nelson D.R."/>
            <person name="Qian J."/>
            <person name="Song J."/>
            <person name="Luo H."/>
            <person name="Xiang L."/>
            <person name="Li Y."/>
            <person name="Xu Z."/>
            <person name="Ji A."/>
            <person name="Wang L."/>
            <person name="Lu S."/>
            <person name="Hayward A."/>
            <person name="Sun W."/>
            <person name="Li X."/>
            <person name="Schwartz D.C."/>
            <person name="Wang Y."/>
            <person name="Chen S."/>
        </authorList>
    </citation>
    <scope>NUCLEOTIDE SEQUENCE [LARGE SCALE GENOMIC DNA]</scope>
    <source>
        <strain evidence="1 2">ZZ0214-1</strain>
    </source>
</reference>
<gene>
    <name evidence="1" type="ORF">GSI_07338</name>
</gene>
<accession>A0A2G8SA40</accession>
<protein>
    <submittedName>
        <fullName evidence="1">Uncharacterized protein</fullName>
    </submittedName>
</protein>